<accession>A0A0C2Z2B6</accession>
<feature type="compositionally biased region" description="Basic and acidic residues" evidence="1">
    <location>
        <begin position="21"/>
        <end position="38"/>
    </location>
</feature>
<name>A0A0C2Z2B6_HEBCY</name>
<dbReference type="InterPro" id="IPR045341">
    <property type="entry name" value="DUF6532"/>
</dbReference>
<dbReference type="HOGENOM" id="CLU_509062_0_0_1"/>
<keyword evidence="4" id="KW-1185">Reference proteome</keyword>
<feature type="compositionally biased region" description="Basic and acidic residues" evidence="1">
    <location>
        <begin position="1"/>
        <end position="11"/>
    </location>
</feature>
<reference evidence="4" key="2">
    <citation type="submission" date="2015-01" db="EMBL/GenBank/DDBJ databases">
        <title>Evolutionary Origins and Diversification of the Mycorrhizal Mutualists.</title>
        <authorList>
            <consortium name="DOE Joint Genome Institute"/>
            <consortium name="Mycorrhizal Genomics Consortium"/>
            <person name="Kohler A."/>
            <person name="Kuo A."/>
            <person name="Nagy L.G."/>
            <person name="Floudas D."/>
            <person name="Copeland A."/>
            <person name="Barry K.W."/>
            <person name="Cichocki N."/>
            <person name="Veneault-Fourrey C."/>
            <person name="LaButti K."/>
            <person name="Lindquist E.A."/>
            <person name="Lipzen A."/>
            <person name="Lundell T."/>
            <person name="Morin E."/>
            <person name="Murat C."/>
            <person name="Riley R."/>
            <person name="Ohm R."/>
            <person name="Sun H."/>
            <person name="Tunlid A."/>
            <person name="Henrissat B."/>
            <person name="Grigoriev I.V."/>
            <person name="Hibbett D.S."/>
            <person name="Martin F."/>
        </authorList>
    </citation>
    <scope>NUCLEOTIDE SEQUENCE [LARGE SCALE GENOMIC DNA]</scope>
    <source>
        <strain evidence="4">h7</strain>
    </source>
</reference>
<protein>
    <recommendedName>
        <fullName evidence="2">DUF6532 domain-containing protein</fullName>
    </recommendedName>
</protein>
<feature type="compositionally biased region" description="Low complexity" evidence="1">
    <location>
        <begin position="291"/>
        <end position="305"/>
    </location>
</feature>
<evidence type="ECO:0000256" key="1">
    <source>
        <dbReference type="SAM" id="MobiDB-lite"/>
    </source>
</evidence>
<dbReference type="Pfam" id="PF20149">
    <property type="entry name" value="DUF6532"/>
    <property type="match status" value="1"/>
</dbReference>
<feature type="compositionally biased region" description="Basic and acidic residues" evidence="1">
    <location>
        <begin position="179"/>
        <end position="194"/>
    </location>
</feature>
<organism evidence="3 4">
    <name type="scientific">Hebeloma cylindrosporum</name>
    <dbReference type="NCBI Taxonomy" id="76867"/>
    <lineage>
        <taxon>Eukaryota</taxon>
        <taxon>Fungi</taxon>
        <taxon>Dikarya</taxon>
        <taxon>Basidiomycota</taxon>
        <taxon>Agaricomycotina</taxon>
        <taxon>Agaricomycetes</taxon>
        <taxon>Agaricomycetidae</taxon>
        <taxon>Agaricales</taxon>
        <taxon>Agaricineae</taxon>
        <taxon>Hymenogastraceae</taxon>
        <taxon>Hebeloma</taxon>
    </lineage>
</organism>
<feature type="compositionally biased region" description="Acidic residues" evidence="1">
    <location>
        <begin position="158"/>
        <end position="174"/>
    </location>
</feature>
<evidence type="ECO:0000313" key="3">
    <source>
        <dbReference type="EMBL" id="KIM47377.1"/>
    </source>
</evidence>
<dbReference type="EMBL" id="KN831769">
    <property type="protein sequence ID" value="KIM47377.1"/>
    <property type="molecule type" value="Genomic_DNA"/>
</dbReference>
<dbReference type="OrthoDB" id="3225557at2759"/>
<dbReference type="STRING" id="686832.A0A0C2Z2B6"/>
<evidence type="ECO:0000313" key="4">
    <source>
        <dbReference type="Proteomes" id="UP000053424"/>
    </source>
</evidence>
<evidence type="ECO:0000259" key="2">
    <source>
        <dbReference type="Pfam" id="PF20149"/>
    </source>
</evidence>
<dbReference type="AlphaFoldDB" id="A0A0C2Z2B6"/>
<dbReference type="Proteomes" id="UP000053424">
    <property type="component" value="Unassembled WGS sequence"/>
</dbReference>
<proteinExistence type="predicted"/>
<gene>
    <name evidence="3" type="ORF">M413DRAFT_22059</name>
</gene>
<sequence length="614" mass="68240">MEDDHLIDGEQRRRKRNNTRLQREEEERRLIAEGEGPRRAKMKALSNASWLEAQGKKRPRSPSAEKTMKGGNPNPERAENTPRQKVQKRTASGREGSKDKKSQNSSKSTKSKPRSKAKVPAQLTRTIDPADEDSSSSPSDLSGSDDDQGKSSTNDSLNGEESDEDSDSNSDDEFSATRMTEREARQMFDDEMPRDAATLFDDDDDDVEMASIKSNASRSRNRSSSEASRPPTSESEGLFDVTDNDDDDELPANISASSRKSKQPKAAQRISKRDAALQSERPTTLRAAAPSTSNSSTKQSSNVKSVESDDNTAVSEDAWPKAMRLRPGGLTHQTDLIRAVCHDAIRIVEKTLVTQHAWPELHQGTTYKRQVLLDAIKSLRAKDTGEDQKEKEQYIGKWVVDRLSHHRGQMRSAASDHIAIFQLGIGDVCCQRVQALIENDVYVYPGQWATDKEGKPVWMAKNSVADVQIYLNPGLIALIKTAFFNGPTAFGYKFKKDYISTHPDHKEPELTIPLVALGATAFFAALYEWRDGKKARMSVDSFKAAKSEKFEGDNFKKVYDRHVETLSKLKKKVNTYHHVMSTLYSKAVDGEKAVDTGALVKGSALAVLDLDGLD</sequence>
<feature type="domain" description="DUF6532" evidence="2">
    <location>
        <begin position="344"/>
        <end position="568"/>
    </location>
</feature>
<feature type="region of interest" description="Disordered" evidence="1">
    <location>
        <begin position="1"/>
        <end position="320"/>
    </location>
</feature>
<reference evidence="3 4" key="1">
    <citation type="submission" date="2014-04" db="EMBL/GenBank/DDBJ databases">
        <authorList>
            <consortium name="DOE Joint Genome Institute"/>
            <person name="Kuo A."/>
            <person name="Gay G."/>
            <person name="Dore J."/>
            <person name="Kohler A."/>
            <person name="Nagy L.G."/>
            <person name="Floudas D."/>
            <person name="Copeland A."/>
            <person name="Barry K.W."/>
            <person name="Cichocki N."/>
            <person name="Veneault-Fourrey C."/>
            <person name="LaButti K."/>
            <person name="Lindquist E.A."/>
            <person name="Lipzen A."/>
            <person name="Lundell T."/>
            <person name="Morin E."/>
            <person name="Murat C."/>
            <person name="Sun H."/>
            <person name="Tunlid A."/>
            <person name="Henrissat B."/>
            <person name="Grigoriev I.V."/>
            <person name="Hibbett D.S."/>
            <person name="Martin F."/>
            <person name="Nordberg H.P."/>
            <person name="Cantor M.N."/>
            <person name="Hua S.X."/>
        </authorList>
    </citation>
    <scope>NUCLEOTIDE SEQUENCE [LARGE SCALE GENOMIC DNA]</scope>
    <source>
        <strain evidence="4">h7</strain>
    </source>
</reference>
<feature type="compositionally biased region" description="Low complexity" evidence="1">
    <location>
        <begin position="214"/>
        <end position="229"/>
    </location>
</feature>